<evidence type="ECO:0000313" key="3">
    <source>
        <dbReference type="Proteomes" id="UP000244811"/>
    </source>
</evidence>
<organism evidence="2 3">
    <name type="scientific">Theileria orientalis</name>
    <dbReference type="NCBI Taxonomy" id="68886"/>
    <lineage>
        <taxon>Eukaryota</taxon>
        <taxon>Sar</taxon>
        <taxon>Alveolata</taxon>
        <taxon>Apicomplexa</taxon>
        <taxon>Aconoidasida</taxon>
        <taxon>Piroplasmida</taxon>
        <taxon>Theileriidae</taxon>
        <taxon>Theileria</taxon>
    </lineage>
</organism>
<name>A0A976XHR3_THEOR</name>
<dbReference type="EC" id="2.3.2.23" evidence="2"/>
<dbReference type="Pfam" id="PF00179">
    <property type="entry name" value="UQ_con"/>
    <property type="match status" value="1"/>
</dbReference>
<keyword evidence="2" id="KW-0808">Transferase</keyword>
<dbReference type="CDD" id="cd23790">
    <property type="entry name" value="UBCc_UBE2A_2B"/>
    <property type="match status" value="1"/>
</dbReference>
<accession>A0A976XHR3</accession>
<dbReference type="GO" id="GO:0061631">
    <property type="term" value="F:ubiquitin conjugating enzyme activity"/>
    <property type="evidence" value="ECO:0007669"/>
    <property type="project" value="UniProtKB-EC"/>
</dbReference>
<dbReference type="PANTHER" id="PTHR24067">
    <property type="entry name" value="UBIQUITIN-CONJUGATING ENZYME E2"/>
    <property type="match status" value="1"/>
</dbReference>
<gene>
    <name evidence="2" type="ORF">MACK_003832</name>
</gene>
<dbReference type="InterPro" id="IPR016135">
    <property type="entry name" value="UBQ-conjugating_enzyme/RWD"/>
</dbReference>
<sequence>MARDATKRLMLDLRKLQEDLPESICASPVDSDIFRWQAVILGPDNTEWEGGIFSLSLTFPDDYPNKPPRVKFLTRIFHPNGTKNCFNLCSVYQDGSICLDILQNEWSPVFDVHGILISIQSLLTDPNNRSPANNEAAKLYQENRSEYIRQVKRVVAESISAAESVLNS</sequence>
<dbReference type="PROSITE" id="PS50127">
    <property type="entry name" value="UBC_2"/>
    <property type="match status" value="1"/>
</dbReference>
<dbReference type="Proteomes" id="UP000244811">
    <property type="component" value="Chromosome 3"/>
</dbReference>
<evidence type="ECO:0000259" key="1">
    <source>
        <dbReference type="PROSITE" id="PS50127"/>
    </source>
</evidence>
<dbReference type="InterPro" id="IPR000608">
    <property type="entry name" value="UBC"/>
</dbReference>
<protein>
    <submittedName>
        <fullName evidence="2">Ubiquitin carrier protein</fullName>
        <ecNumber evidence="2">2.3.2.23</ecNumber>
    </submittedName>
</protein>
<dbReference type="InterPro" id="IPR050113">
    <property type="entry name" value="Ub_conjugating_enzyme"/>
</dbReference>
<dbReference type="SMART" id="SM00212">
    <property type="entry name" value="UBCc"/>
    <property type="match status" value="1"/>
</dbReference>
<dbReference type="FunFam" id="3.10.110.10:FF:000090">
    <property type="entry name" value="Ubiquitin-conjugating enzyme E2-17 kDa"/>
    <property type="match status" value="1"/>
</dbReference>
<reference evidence="2" key="1">
    <citation type="submission" date="2022-07" db="EMBL/GenBank/DDBJ databases">
        <title>Evaluation of T. orientalis genome assembly methods using nanopore sequencing and analysis of variation between genomes.</title>
        <authorList>
            <person name="Yam J."/>
            <person name="Micallef M.L."/>
            <person name="Liu M."/>
            <person name="Djordjevic S.P."/>
            <person name="Bogema D.R."/>
            <person name="Jenkins C."/>
        </authorList>
    </citation>
    <scope>NUCLEOTIDE SEQUENCE</scope>
    <source>
        <strain evidence="2">Goon Nure</strain>
    </source>
</reference>
<proteinExistence type="predicted"/>
<dbReference type="AlphaFoldDB" id="A0A976XHR3"/>
<evidence type="ECO:0000313" key="2">
    <source>
        <dbReference type="EMBL" id="UVC49722.1"/>
    </source>
</evidence>
<dbReference type="EMBL" id="CP056070">
    <property type="protein sequence ID" value="UVC49722.1"/>
    <property type="molecule type" value="Genomic_DNA"/>
</dbReference>
<dbReference type="Gene3D" id="3.10.110.10">
    <property type="entry name" value="Ubiquitin Conjugating Enzyme"/>
    <property type="match status" value="1"/>
</dbReference>
<keyword evidence="2" id="KW-0012">Acyltransferase</keyword>
<feature type="domain" description="UBC core" evidence="1">
    <location>
        <begin position="4"/>
        <end position="160"/>
    </location>
</feature>
<dbReference type="SUPFAM" id="SSF54495">
    <property type="entry name" value="UBC-like"/>
    <property type="match status" value="1"/>
</dbReference>